<dbReference type="EMBL" id="PIPR01000001">
    <property type="protein sequence ID" value="RUO40788.1"/>
    <property type="molecule type" value="Genomic_DNA"/>
</dbReference>
<feature type="transmembrane region" description="Helical" evidence="1">
    <location>
        <begin position="36"/>
        <end position="57"/>
    </location>
</feature>
<evidence type="ECO:0000256" key="1">
    <source>
        <dbReference type="SAM" id="Phobius"/>
    </source>
</evidence>
<keyword evidence="1" id="KW-0472">Membrane</keyword>
<evidence type="ECO:0000313" key="2">
    <source>
        <dbReference type="EMBL" id="RUO40788.1"/>
    </source>
</evidence>
<keyword evidence="3" id="KW-1185">Reference proteome</keyword>
<dbReference type="AlphaFoldDB" id="A0A7Z6ZT31"/>
<accession>A0A7Z6ZT31</accession>
<comment type="caution">
    <text evidence="2">The sequence shown here is derived from an EMBL/GenBank/DDBJ whole genome shotgun (WGS) entry which is preliminary data.</text>
</comment>
<proteinExistence type="predicted"/>
<dbReference type="Proteomes" id="UP000287766">
    <property type="component" value="Unassembled WGS sequence"/>
</dbReference>
<keyword evidence="1" id="KW-1133">Transmembrane helix</keyword>
<name>A0A7Z6ZT31_9GAMM</name>
<keyword evidence="1" id="KW-0812">Transmembrane</keyword>
<reference evidence="3" key="1">
    <citation type="journal article" date="2018" name="Front. Microbiol.">
        <title>Genome-Based Analysis Reveals the Taxonomy and Diversity of the Family Idiomarinaceae.</title>
        <authorList>
            <person name="Liu Y."/>
            <person name="Lai Q."/>
            <person name="Shao Z."/>
        </authorList>
    </citation>
    <scope>NUCLEOTIDE SEQUENCE [LARGE SCALE GENOMIC DNA]</scope>
    <source>
        <strain evidence="3">KYW314</strain>
    </source>
</reference>
<feature type="transmembrane region" description="Helical" evidence="1">
    <location>
        <begin position="6"/>
        <end position="29"/>
    </location>
</feature>
<sequence length="69" mass="7540">MDLVEMIAIPILVLVGWIALFGGTCGWIGEKRDMAFRVWFVVGVLIPVIGHICALTWPRGSITLGKSSQ</sequence>
<gene>
    <name evidence="2" type="ORF">CWE22_00880</name>
</gene>
<protein>
    <submittedName>
        <fullName evidence="2">Uncharacterized protein</fullName>
    </submittedName>
</protein>
<evidence type="ECO:0000313" key="3">
    <source>
        <dbReference type="Proteomes" id="UP000287766"/>
    </source>
</evidence>
<dbReference type="RefSeq" id="WP_169929521.1">
    <property type="nucleotide sequence ID" value="NZ_PIPR01000001.1"/>
</dbReference>
<organism evidence="2 3">
    <name type="scientific">Pseudidiomarina aestuarii</name>
    <dbReference type="NCBI Taxonomy" id="624146"/>
    <lineage>
        <taxon>Bacteria</taxon>
        <taxon>Pseudomonadati</taxon>
        <taxon>Pseudomonadota</taxon>
        <taxon>Gammaproteobacteria</taxon>
        <taxon>Alteromonadales</taxon>
        <taxon>Idiomarinaceae</taxon>
        <taxon>Pseudidiomarina</taxon>
    </lineage>
</organism>